<evidence type="ECO:0000256" key="1">
    <source>
        <dbReference type="SAM" id="MobiDB-lite"/>
    </source>
</evidence>
<dbReference type="EMBL" id="CAKOAT010060044">
    <property type="protein sequence ID" value="CAH8304716.1"/>
    <property type="molecule type" value="Genomic_DNA"/>
</dbReference>
<dbReference type="Gene3D" id="1.10.287.2900">
    <property type="match status" value="1"/>
</dbReference>
<dbReference type="Pfam" id="PF07802">
    <property type="entry name" value="GCK"/>
    <property type="match status" value="1"/>
</dbReference>
<dbReference type="SMART" id="SM01227">
    <property type="entry name" value="GCK"/>
    <property type="match status" value="1"/>
</dbReference>
<evidence type="ECO:0000259" key="2">
    <source>
        <dbReference type="SMART" id="SM01227"/>
    </source>
</evidence>
<evidence type="ECO:0000313" key="3">
    <source>
        <dbReference type="EMBL" id="CAH8304716.1"/>
    </source>
</evidence>
<sequence length="135" mass="15421">MTSSSDSEPRTNEMPSEKLGDSSSELGGDSNSSEKLGEEEEKCGLRLFMKGGDCKDSFMAWEVCVEEADKNEENIIPKCMEVTRTLYKCMVDHSDYYQPYLTVEKAVREEQLKKEMEAEKNKEISEEELKWLAPS</sequence>
<feature type="region of interest" description="Disordered" evidence="1">
    <location>
        <begin position="1"/>
        <end position="38"/>
    </location>
</feature>
<feature type="compositionally biased region" description="Basic and acidic residues" evidence="1">
    <location>
        <begin position="7"/>
        <end position="20"/>
    </location>
</feature>
<dbReference type="PANTHER" id="PTHR34357">
    <property type="entry name" value="F7A19.14 PROTEIN-RELATED"/>
    <property type="match status" value="1"/>
</dbReference>
<comment type="caution">
    <text evidence="3">The sequence shown here is derived from an EMBL/GenBank/DDBJ whole genome shotgun (WGS) entry which is preliminary data.</text>
</comment>
<feature type="domain" description="GCK" evidence="2">
    <location>
        <begin position="41"/>
        <end position="116"/>
    </location>
</feature>
<dbReference type="InterPro" id="IPR012891">
    <property type="entry name" value="GCK_dom"/>
</dbReference>
<feature type="compositionally biased region" description="Low complexity" evidence="1">
    <location>
        <begin position="21"/>
        <end position="34"/>
    </location>
</feature>
<dbReference type="AlphaFoldDB" id="A0ABC8IWE8"/>
<name>A0ABC8IWE8_ERUVS</name>
<dbReference type="PANTHER" id="PTHR34357:SF14">
    <property type="entry name" value="F7A19.14 PROTEIN-RELATED"/>
    <property type="match status" value="1"/>
</dbReference>
<gene>
    <name evidence="3" type="ORF">ERUC_LOCUS3689</name>
</gene>
<protein>
    <recommendedName>
        <fullName evidence="2">GCK domain-containing protein</fullName>
    </recommendedName>
</protein>
<reference evidence="3 4" key="1">
    <citation type="submission" date="2022-03" db="EMBL/GenBank/DDBJ databases">
        <authorList>
            <person name="Macdonald S."/>
            <person name="Ahmed S."/>
            <person name="Newling K."/>
        </authorList>
    </citation>
    <scope>NUCLEOTIDE SEQUENCE [LARGE SCALE GENOMIC DNA]</scope>
</reference>
<dbReference type="Proteomes" id="UP001642260">
    <property type="component" value="Unassembled WGS sequence"/>
</dbReference>
<evidence type="ECO:0000313" key="4">
    <source>
        <dbReference type="Proteomes" id="UP001642260"/>
    </source>
</evidence>
<accession>A0ABC8IWE8</accession>
<organism evidence="3 4">
    <name type="scientific">Eruca vesicaria subsp. sativa</name>
    <name type="common">Garden rocket</name>
    <name type="synonym">Eruca sativa</name>
    <dbReference type="NCBI Taxonomy" id="29727"/>
    <lineage>
        <taxon>Eukaryota</taxon>
        <taxon>Viridiplantae</taxon>
        <taxon>Streptophyta</taxon>
        <taxon>Embryophyta</taxon>
        <taxon>Tracheophyta</taxon>
        <taxon>Spermatophyta</taxon>
        <taxon>Magnoliopsida</taxon>
        <taxon>eudicotyledons</taxon>
        <taxon>Gunneridae</taxon>
        <taxon>Pentapetalae</taxon>
        <taxon>rosids</taxon>
        <taxon>malvids</taxon>
        <taxon>Brassicales</taxon>
        <taxon>Brassicaceae</taxon>
        <taxon>Brassiceae</taxon>
        <taxon>Eruca</taxon>
    </lineage>
</organism>
<keyword evidence="4" id="KW-1185">Reference proteome</keyword>
<proteinExistence type="predicted"/>